<reference evidence="1" key="1">
    <citation type="submission" date="2021-06" db="EMBL/GenBank/DDBJ databases">
        <authorList>
            <person name="Kallberg Y."/>
            <person name="Tangrot J."/>
            <person name="Rosling A."/>
        </authorList>
    </citation>
    <scope>NUCLEOTIDE SEQUENCE</scope>
    <source>
        <strain evidence="1">MA461A</strain>
    </source>
</reference>
<keyword evidence="2" id="KW-1185">Reference proteome</keyword>
<accession>A0ACA9M493</accession>
<protein>
    <submittedName>
        <fullName evidence="1">29797_t:CDS:1</fullName>
    </submittedName>
</protein>
<comment type="caution">
    <text evidence="1">The sequence shown here is derived from an EMBL/GenBank/DDBJ whole genome shotgun (WGS) entry which is preliminary data.</text>
</comment>
<evidence type="ECO:0000313" key="2">
    <source>
        <dbReference type="Proteomes" id="UP000789920"/>
    </source>
</evidence>
<organism evidence="1 2">
    <name type="scientific">Racocetra persica</name>
    <dbReference type="NCBI Taxonomy" id="160502"/>
    <lineage>
        <taxon>Eukaryota</taxon>
        <taxon>Fungi</taxon>
        <taxon>Fungi incertae sedis</taxon>
        <taxon>Mucoromycota</taxon>
        <taxon>Glomeromycotina</taxon>
        <taxon>Glomeromycetes</taxon>
        <taxon>Diversisporales</taxon>
        <taxon>Gigasporaceae</taxon>
        <taxon>Racocetra</taxon>
    </lineage>
</organism>
<gene>
    <name evidence="1" type="ORF">RPERSI_LOCUS4589</name>
</gene>
<feature type="non-terminal residue" evidence="1">
    <location>
        <position position="253"/>
    </location>
</feature>
<proteinExistence type="predicted"/>
<sequence length="253" mass="29073">MLVKNRDLLRYTFTASDLTIQQRVGRTGRDCDGTAFVYRILDKEMENHFYTINFNLHGPLEISTFLKMVGGESDNPKPHQDRKPENSFIVPDYSCRMSGHMVEQLKKGSKSMDLRVADPSERFVHWRVNDVITIINRENPKDFIQARIKQIFEYGTSKQPTPHMNLPDTISMFESFPGYSKKCKQYGSLVFALEIISIEETIQSAPVLKKEAEKIVLPIKNEKMKSVELPKQDVSATKETVPAKQIKWMPSGK</sequence>
<name>A0ACA9M493_9GLOM</name>
<dbReference type="Proteomes" id="UP000789920">
    <property type="component" value="Unassembled WGS sequence"/>
</dbReference>
<evidence type="ECO:0000313" key="1">
    <source>
        <dbReference type="EMBL" id="CAG8566885.1"/>
    </source>
</evidence>
<dbReference type="EMBL" id="CAJVQC010006432">
    <property type="protein sequence ID" value="CAG8566885.1"/>
    <property type="molecule type" value="Genomic_DNA"/>
</dbReference>